<dbReference type="PANTHER" id="PTHR30532">
    <property type="entry name" value="IRON III DICITRATE-BINDING PERIPLASMIC PROTEIN"/>
    <property type="match status" value="1"/>
</dbReference>
<organism evidence="7 8">
    <name type="scientific">Ancylobacter radicis</name>
    <dbReference type="NCBI Taxonomy" id="2836179"/>
    <lineage>
        <taxon>Bacteria</taxon>
        <taxon>Pseudomonadati</taxon>
        <taxon>Pseudomonadota</taxon>
        <taxon>Alphaproteobacteria</taxon>
        <taxon>Hyphomicrobiales</taxon>
        <taxon>Xanthobacteraceae</taxon>
        <taxon>Ancylobacter</taxon>
    </lineage>
</organism>
<keyword evidence="5" id="KW-0732">Signal</keyword>
<evidence type="ECO:0000313" key="8">
    <source>
        <dbReference type="Proteomes" id="UP001166585"/>
    </source>
</evidence>
<dbReference type="PROSITE" id="PS50983">
    <property type="entry name" value="FE_B12_PBP"/>
    <property type="match status" value="1"/>
</dbReference>
<dbReference type="InterPro" id="IPR002491">
    <property type="entry name" value="ABC_transptr_periplasmic_BD"/>
</dbReference>
<evidence type="ECO:0000313" key="7">
    <source>
        <dbReference type="EMBL" id="MBS9476530.1"/>
    </source>
</evidence>
<dbReference type="Proteomes" id="UP001166585">
    <property type="component" value="Unassembled WGS sequence"/>
</dbReference>
<evidence type="ECO:0000256" key="3">
    <source>
        <dbReference type="ARBA" id="ARBA00022448"/>
    </source>
</evidence>
<gene>
    <name evidence="7" type="ORF">KIP89_05370</name>
</gene>
<comment type="subcellular location">
    <subcellularLocation>
        <location evidence="1">Cell envelope</location>
    </subcellularLocation>
</comment>
<name>A0ABS5R4D1_9HYPH</name>
<proteinExistence type="inferred from homology"/>
<feature type="domain" description="Fe/B12 periplasmic-binding" evidence="6">
    <location>
        <begin position="46"/>
        <end position="303"/>
    </location>
</feature>
<keyword evidence="4" id="KW-0406">Ion transport</keyword>
<comment type="caution">
    <text evidence="7">The sequence shown here is derived from an EMBL/GenBank/DDBJ whole genome shotgun (WGS) entry which is preliminary data.</text>
</comment>
<dbReference type="Gene3D" id="3.40.50.1980">
    <property type="entry name" value="Nitrogenase molybdenum iron protein domain"/>
    <property type="match status" value="2"/>
</dbReference>
<dbReference type="InterPro" id="IPR006311">
    <property type="entry name" value="TAT_signal"/>
</dbReference>
<comment type="similarity">
    <text evidence="2">Belongs to the bacterial solute-binding protein 8 family.</text>
</comment>
<dbReference type="PROSITE" id="PS51318">
    <property type="entry name" value="TAT"/>
    <property type="match status" value="1"/>
</dbReference>
<evidence type="ECO:0000256" key="1">
    <source>
        <dbReference type="ARBA" id="ARBA00004196"/>
    </source>
</evidence>
<dbReference type="InterPro" id="IPR051313">
    <property type="entry name" value="Bact_iron-sidero_bind"/>
</dbReference>
<evidence type="ECO:0000256" key="5">
    <source>
        <dbReference type="ARBA" id="ARBA00022729"/>
    </source>
</evidence>
<protein>
    <submittedName>
        <fullName evidence="7">Iron-siderophore ABC transporter substrate-binding protein</fullName>
    </submittedName>
</protein>
<evidence type="ECO:0000256" key="4">
    <source>
        <dbReference type="ARBA" id="ARBA00022496"/>
    </source>
</evidence>
<keyword evidence="4" id="KW-0410">Iron transport</keyword>
<accession>A0ABS5R4D1</accession>
<keyword evidence="3" id="KW-0813">Transport</keyword>
<keyword evidence="8" id="KW-1185">Reference proteome</keyword>
<sequence>MSSRPRPAFGISVVNGLTRRTLCTGLAASIAGVGMPACATERLRVRVAAIDWAMLETAIAMGVEVVAAAELRLYRQMVVEPAMPPGVSDLGLRGSLNYEALLRAAPDLILSAPWYVKYQSNLSRIAPVHSFRIDQRGRSPYEPAMEAARELGRLTGSGERAENLIIEVAAEISAQRERLARRRGDAFCIINIGDPRHFRVFGADSMQGHVLDSLGLRNAWAGQTRYSAQAPVDLVSLANVGDADIIIVRPIPSDALRVLPESPLWNALPAVAQGRVHVIDPVNPFGGLPTARRLARLLGNALA</sequence>
<dbReference type="PANTHER" id="PTHR30532:SF1">
    <property type="entry name" value="IRON(3+)-HYDROXAMATE-BINDING PROTEIN FHUD"/>
    <property type="match status" value="1"/>
</dbReference>
<reference evidence="7" key="1">
    <citation type="submission" date="2021-05" db="EMBL/GenBank/DDBJ databases">
        <authorList>
            <person name="Sun Q."/>
            <person name="Inoue M."/>
        </authorList>
    </citation>
    <scope>NUCLEOTIDE SEQUENCE</scope>
    <source>
        <strain evidence="7">VKM B-3255</strain>
    </source>
</reference>
<dbReference type="SUPFAM" id="SSF53807">
    <property type="entry name" value="Helical backbone' metal receptor"/>
    <property type="match status" value="1"/>
</dbReference>
<dbReference type="EMBL" id="JAHCQH010000014">
    <property type="protein sequence ID" value="MBS9476530.1"/>
    <property type="molecule type" value="Genomic_DNA"/>
</dbReference>
<evidence type="ECO:0000256" key="2">
    <source>
        <dbReference type="ARBA" id="ARBA00008814"/>
    </source>
</evidence>
<dbReference type="CDD" id="cd01146">
    <property type="entry name" value="FhuD"/>
    <property type="match status" value="1"/>
</dbReference>
<dbReference type="Pfam" id="PF01497">
    <property type="entry name" value="Peripla_BP_2"/>
    <property type="match status" value="1"/>
</dbReference>
<evidence type="ECO:0000259" key="6">
    <source>
        <dbReference type="PROSITE" id="PS50983"/>
    </source>
</evidence>
<dbReference type="PRINTS" id="PR01715">
    <property type="entry name" value="FERRIBNDNGPP"/>
</dbReference>
<keyword evidence="4" id="KW-0408">Iron</keyword>